<dbReference type="InterPro" id="IPR002347">
    <property type="entry name" value="SDR_fam"/>
</dbReference>
<evidence type="ECO:0000313" key="1">
    <source>
        <dbReference type="EMBL" id="CAG4995179.1"/>
    </source>
</evidence>
<proteinExistence type="predicted"/>
<dbReference type="Gene3D" id="3.40.50.720">
    <property type="entry name" value="NAD(P)-binding Rossmann-like Domain"/>
    <property type="match status" value="1"/>
</dbReference>
<dbReference type="RefSeq" id="WP_215238206.1">
    <property type="nucleotide sequence ID" value="NZ_CAJRAF010000001.1"/>
</dbReference>
<dbReference type="AlphaFoldDB" id="A0A916N3J3"/>
<dbReference type="PANTHER" id="PTHR43431:SF1">
    <property type="entry name" value="OS08G0476300 PROTEIN"/>
    <property type="match status" value="1"/>
</dbReference>
<evidence type="ECO:0000313" key="2">
    <source>
        <dbReference type="Proteomes" id="UP000680038"/>
    </source>
</evidence>
<protein>
    <recommendedName>
        <fullName evidence="3">Short-chain dehydrogenase</fullName>
    </recommendedName>
</protein>
<keyword evidence="2" id="KW-1185">Reference proteome</keyword>
<reference evidence="1" key="1">
    <citation type="submission" date="2021-04" db="EMBL/GenBank/DDBJ databases">
        <authorList>
            <person name="Rodrigo-Torres L."/>
            <person name="Arahal R. D."/>
            <person name="Lucena T."/>
        </authorList>
    </citation>
    <scope>NUCLEOTIDE SEQUENCE</scope>
    <source>
        <strain evidence="1">CECT 9275</strain>
    </source>
</reference>
<accession>A0A916N3J3</accession>
<dbReference type="EMBL" id="CAJRAF010000001">
    <property type="protein sequence ID" value="CAG4995179.1"/>
    <property type="molecule type" value="Genomic_DNA"/>
</dbReference>
<dbReference type="PANTHER" id="PTHR43431">
    <property type="entry name" value="OXIDOREDUCTASE, SHORT CHAIN DEHYDROGENASE/REDUCTASE FAMILY (AFU_ORTHOLOGUE AFUA_5G14000)"/>
    <property type="match status" value="1"/>
</dbReference>
<dbReference type="Pfam" id="PF00106">
    <property type="entry name" value="adh_short"/>
    <property type="match status" value="1"/>
</dbReference>
<dbReference type="InterPro" id="IPR036291">
    <property type="entry name" value="NAD(P)-bd_dom_sf"/>
</dbReference>
<evidence type="ECO:0008006" key="3">
    <source>
        <dbReference type="Google" id="ProtNLM"/>
    </source>
</evidence>
<sequence>MNNSLIIVGAGNGFSMAVARKFGSHGFKVGLISRSPDTLTRLCKELAAEGIDAYWSAADAGDSIRLASALSKLKTEMGGVSVLHYNAANIKMLDILEETPESLAEDFRINIAHAVLSVQLLHQELKTSKGAVLLTGGGLSAYPLSSLGSLSIGKAGLRSLAIMLHERLAEEGIFVGVITVGGLIAPESPTHSPEILAEKLWLFYKSRSKSELIS</sequence>
<dbReference type="Proteomes" id="UP000680038">
    <property type="component" value="Unassembled WGS sequence"/>
</dbReference>
<dbReference type="SUPFAM" id="SSF51735">
    <property type="entry name" value="NAD(P)-binding Rossmann-fold domains"/>
    <property type="match status" value="1"/>
</dbReference>
<comment type="caution">
    <text evidence="1">The sequence shown here is derived from an EMBL/GenBank/DDBJ whole genome shotgun (WGS) entry which is preliminary data.</text>
</comment>
<organism evidence="1 2">
    <name type="scientific">Dyadobacter helix</name>
    <dbReference type="NCBI Taxonomy" id="2822344"/>
    <lineage>
        <taxon>Bacteria</taxon>
        <taxon>Pseudomonadati</taxon>
        <taxon>Bacteroidota</taxon>
        <taxon>Cytophagia</taxon>
        <taxon>Cytophagales</taxon>
        <taxon>Spirosomataceae</taxon>
        <taxon>Dyadobacter</taxon>
    </lineage>
</organism>
<gene>
    <name evidence="1" type="ORF">DYBT9275_01571</name>
</gene>
<name>A0A916N3J3_9BACT</name>